<feature type="binding site" evidence="17">
    <location>
        <position position="373"/>
    </location>
    <ligand>
        <name>(6S)-NADPHX</name>
        <dbReference type="ChEBI" id="CHEBI:64076"/>
    </ligand>
</feature>
<keyword evidence="10 17" id="KW-0520">NAD</keyword>
<feature type="binding site" evidence="17">
    <location>
        <position position="440"/>
    </location>
    <ligand>
        <name>(6S)-NADPHX</name>
        <dbReference type="ChEBI" id="CHEBI:64076"/>
    </ligand>
</feature>
<evidence type="ECO:0000256" key="16">
    <source>
        <dbReference type="ARBA" id="ARBA00049209"/>
    </source>
</evidence>
<dbReference type="GO" id="GO:0052855">
    <property type="term" value="F:ADP-dependent NAD(P)H-hydrate dehydratase activity"/>
    <property type="evidence" value="ECO:0007669"/>
    <property type="project" value="UniProtKB-UniRule"/>
</dbReference>
<evidence type="ECO:0000256" key="17">
    <source>
        <dbReference type="HAMAP-Rule" id="MF_01965"/>
    </source>
</evidence>
<dbReference type="EC" id="5.1.99.6" evidence="19"/>
<dbReference type="PANTHER" id="PTHR12592:SF0">
    <property type="entry name" value="ATP-DEPENDENT (S)-NAD(P)H-HYDRATE DEHYDRATASE"/>
    <property type="match status" value="1"/>
</dbReference>
<comment type="similarity">
    <text evidence="17">Belongs to the NnrD/CARKD family.</text>
</comment>
<comment type="similarity">
    <text evidence="18">Belongs to the NnrE/AIBP family.</text>
</comment>
<organism evidence="22 23">
    <name type="scientific">Candidatus Kutchimonas denitrificans</name>
    <dbReference type="NCBI Taxonomy" id="3056748"/>
    <lineage>
        <taxon>Bacteria</taxon>
        <taxon>Pseudomonadati</taxon>
        <taxon>Gemmatimonadota</taxon>
        <taxon>Gemmatimonadia</taxon>
        <taxon>Candidatus Palauibacterales</taxon>
        <taxon>Candidatus Palauibacteraceae</taxon>
        <taxon>Candidatus Kutchimonas</taxon>
    </lineage>
</organism>
<dbReference type="InterPro" id="IPR036652">
    <property type="entry name" value="YjeF_N_dom_sf"/>
</dbReference>
<evidence type="ECO:0000256" key="13">
    <source>
        <dbReference type="ARBA" id="ARBA00023268"/>
    </source>
</evidence>
<comment type="catalytic activity">
    <reaction evidence="16 17 19">
        <text>(6S)-NADPHX + ADP = AMP + phosphate + NADPH + H(+)</text>
        <dbReference type="Rhea" id="RHEA:32235"/>
        <dbReference type="ChEBI" id="CHEBI:15378"/>
        <dbReference type="ChEBI" id="CHEBI:43474"/>
        <dbReference type="ChEBI" id="CHEBI:57783"/>
        <dbReference type="ChEBI" id="CHEBI:64076"/>
        <dbReference type="ChEBI" id="CHEBI:456215"/>
        <dbReference type="ChEBI" id="CHEBI:456216"/>
        <dbReference type="EC" id="4.2.1.136"/>
    </reaction>
</comment>
<comment type="cofactor">
    <cofactor evidence="17">
        <name>Mg(2+)</name>
        <dbReference type="ChEBI" id="CHEBI:18420"/>
    </cofactor>
</comment>
<evidence type="ECO:0000256" key="3">
    <source>
        <dbReference type="ARBA" id="ARBA00006001"/>
    </source>
</evidence>
<dbReference type="Gene3D" id="3.40.1190.20">
    <property type="match status" value="1"/>
</dbReference>
<feature type="binding site" evidence="18">
    <location>
        <position position="125"/>
    </location>
    <ligand>
        <name>K(+)</name>
        <dbReference type="ChEBI" id="CHEBI:29103"/>
    </ligand>
</feature>
<dbReference type="NCBIfam" id="TIGR00196">
    <property type="entry name" value="yjeF_cterm"/>
    <property type="match status" value="1"/>
</dbReference>
<evidence type="ECO:0000313" key="22">
    <source>
        <dbReference type="EMBL" id="NIR76589.1"/>
    </source>
</evidence>
<feature type="binding site" evidence="17">
    <location>
        <position position="258"/>
    </location>
    <ligand>
        <name>(6S)-NADPHX</name>
        <dbReference type="ChEBI" id="CHEBI:64076"/>
    </ligand>
</feature>
<dbReference type="SUPFAM" id="SSF53613">
    <property type="entry name" value="Ribokinase-like"/>
    <property type="match status" value="1"/>
</dbReference>
<dbReference type="InterPro" id="IPR004443">
    <property type="entry name" value="YjeF_N_dom"/>
</dbReference>
<dbReference type="Gene3D" id="3.40.50.10260">
    <property type="entry name" value="YjeF N-terminal domain"/>
    <property type="match status" value="1"/>
</dbReference>
<feature type="binding site" evidence="17">
    <location>
        <position position="319"/>
    </location>
    <ligand>
        <name>(6S)-NADPHX</name>
        <dbReference type="ChEBI" id="CHEBI:64076"/>
    </ligand>
</feature>
<comment type="function">
    <text evidence="17">Catalyzes the dehydration of the S-form of NAD(P)HX at the expense of ADP, which is converted to AMP. Together with NAD(P)HX epimerase, which catalyzes the epimerization of the S- and R-forms, the enzyme allows the repair of both epimers of NAD(P)HX, a damaged form of NAD(P)H that is a result of enzymatic or heat-dependent hydration.</text>
</comment>
<keyword evidence="8 17" id="KW-0521">NADP</keyword>
<feature type="binding site" evidence="17">
    <location>
        <position position="439"/>
    </location>
    <ligand>
        <name>AMP</name>
        <dbReference type="ChEBI" id="CHEBI:456215"/>
    </ligand>
</feature>
<dbReference type="InterPro" id="IPR029056">
    <property type="entry name" value="Ribokinase-like"/>
</dbReference>
<evidence type="ECO:0000256" key="11">
    <source>
        <dbReference type="ARBA" id="ARBA00023235"/>
    </source>
</evidence>
<keyword evidence="13" id="KW-0511">Multifunctional enzyme</keyword>
<dbReference type="NCBIfam" id="TIGR00197">
    <property type="entry name" value="yjeF_nterm"/>
    <property type="match status" value="1"/>
</dbReference>
<dbReference type="PANTHER" id="PTHR12592">
    <property type="entry name" value="ATP-DEPENDENT (S)-NAD(P)H-HYDRATE DEHYDRATASE FAMILY MEMBER"/>
    <property type="match status" value="1"/>
</dbReference>
<evidence type="ECO:0000313" key="23">
    <source>
        <dbReference type="Proteomes" id="UP000702544"/>
    </source>
</evidence>
<evidence type="ECO:0000259" key="21">
    <source>
        <dbReference type="PROSITE" id="PS51385"/>
    </source>
</evidence>
<dbReference type="Pfam" id="PF03853">
    <property type="entry name" value="YjeF_N"/>
    <property type="match status" value="1"/>
</dbReference>
<evidence type="ECO:0000259" key="20">
    <source>
        <dbReference type="PROSITE" id="PS51383"/>
    </source>
</evidence>
<dbReference type="SUPFAM" id="SSF64153">
    <property type="entry name" value="YjeF N-terminal domain-like"/>
    <property type="match status" value="1"/>
</dbReference>
<evidence type="ECO:0000256" key="4">
    <source>
        <dbReference type="ARBA" id="ARBA00009524"/>
    </source>
</evidence>
<evidence type="ECO:0000256" key="19">
    <source>
        <dbReference type="PIRNR" id="PIRNR017184"/>
    </source>
</evidence>
<dbReference type="GO" id="GO:0046496">
    <property type="term" value="P:nicotinamide nucleotide metabolic process"/>
    <property type="evidence" value="ECO:0007669"/>
    <property type="project" value="UniProtKB-UniRule"/>
</dbReference>
<comment type="similarity">
    <text evidence="3 19">In the N-terminal section; belongs to the NnrE/AIBP family.</text>
</comment>
<keyword evidence="6 17" id="KW-0547">Nucleotide-binding</keyword>
<dbReference type="PIRSF" id="PIRSF017184">
    <property type="entry name" value="Nnr"/>
    <property type="match status" value="1"/>
</dbReference>
<dbReference type="InterPro" id="IPR030677">
    <property type="entry name" value="Nnr"/>
</dbReference>
<feature type="binding site" evidence="17">
    <location>
        <begin position="410"/>
        <end position="414"/>
    </location>
    <ligand>
        <name>AMP</name>
        <dbReference type="ChEBI" id="CHEBI:456215"/>
    </ligand>
</feature>
<dbReference type="PROSITE" id="PS51383">
    <property type="entry name" value="YJEF_C_3"/>
    <property type="match status" value="1"/>
</dbReference>
<protein>
    <recommendedName>
        <fullName evidence="19">Bifunctional NAD(P)H-hydrate repair enzyme</fullName>
    </recommendedName>
    <alternativeName>
        <fullName evidence="19">Nicotinamide nucleotide repair protein</fullName>
    </alternativeName>
    <domain>
        <recommendedName>
            <fullName evidence="19">ADP-dependent (S)-NAD(P)H-hydrate dehydratase</fullName>
            <ecNumber evidence="19">4.2.1.136</ecNumber>
        </recommendedName>
        <alternativeName>
            <fullName evidence="19">ADP-dependent NAD(P)HX dehydratase</fullName>
        </alternativeName>
    </domain>
    <domain>
        <recommendedName>
            <fullName evidence="19">NAD(P)H-hydrate epimerase</fullName>
            <ecNumber evidence="19">5.1.99.6</ecNumber>
        </recommendedName>
    </domain>
</protein>
<comment type="caution">
    <text evidence="18">Lacks conserved residue(s) required for the propagation of feature annotation.</text>
</comment>
<comment type="function">
    <text evidence="18">Catalyzes the epimerization of the S- and R-forms of NAD(P)HX, a damaged form of NAD(P)H that is a result of enzymatic or heat-dependent hydration. This is a prerequisite for the S-specific NAD(P)H-hydrate dehydratase to allow the repair of both epimers of NAD(P)HX.</text>
</comment>
<evidence type="ECO:0000256" key="8">
    <source>
        <dbReference type="ARBA" id="ARBA00022857"/>
    </source>
</evidence>
<evidence type="ECO:0000256" key="1">
    <source>
        <dbReference type="ARBA" id="ARBA00000013"/>
    </source>
</evidence>
<evidence type="ECO:0000256" key="9">
    <source>
        <dbReference type="ARBA" id="ARBA00022958"/>
    </source>
</evidence>
<dbReference type="GO" id="GO:0046872">
    <property type="term" value="F:metal ion binding"/>
    <property type="evidence" value="ECO:0007669"/>
    <property type="project" value="UniProtKB-UniRule"/>
</dbReference>
<evidence type="ECO:0000256" key="15">
    <source>
        <dbReference type="ARBA" id="ARBA00048238"/>
    </source>
</evidence>
<evidence type="ECO:0000256" key="5">
    <source>
        <dbReference type="ARBA" id="ARBA00022723"/>
    </source>
</evidence>
<dbReference type="EMBL" id="JAACAK010000133">
    <property type="protein sequence ID" value="NIR76589.1"/>
    <property type="molecule type" value="Genomic_DNA"/>
</dbReference>
<dbReference type="HAMAP" id="MF_01966">
    <property type="entry name" value="NADHX_epimerase"/>
    <property type="match status" value="1"/>
</dbReference>
<evidence type="ECO:0000256" key="12">
    <source>
        <dbReference type="ARBA" id="ARBA00023239"/>
    </source>
</evidence>
<evidence type="ECO:0000256" key="14">
    <source>
        <dbReference type="ARBA" id="ARBA00025153"/>
    </source>
</evidence>
<evidence type="ECO:0000256" key="7">
    <source>
        <dbReference type="ARBA" id="ARBA00022840"/>
    </source>
</evidence>
<accession>A0AAE5CDV4</accession>
<keyword evidence="5 18" id="KW-0479">Metal-binding</keyword>
<keyword evidence="9 18" id="KW-0630">Potassium</keyword>
<feature type="binding site" evidence="18">
    <location>
        <position position="161"/>
    </location>
    <ligand>
        <name>K(+)</name>
        <dbReference type="ChEBI" id="CHEBI:29103"/>
    </ligand>
</feature>
<comment type="catalytic activity">
    <reaction evidence="15 17 19">
        <text>(6S)-NADHX + ADP = AMP + phosphate + NADH + H(+)</text>
        <dbReference type="Rhea" id="RHEA:32223"/>
        <dbReference type="ChEBI" id="CHEBI:15378"/>
        <dbReference type="ChEBI" id="CHEBI:43474"/>
        <dbReference type="ChEBI" id="CHEBI:57945"/>
        <dbReference type="ChEBI" id="CHEBI:64074"/>
        <dbReference type="ChEBI" id="CHEBI:456215"/>
        <dbReference type="ChEBI" id="CHEBI:456216"/>
        <dbReference type="EC" id="4.2.1.136"/>
    </reaction>
</comment>
<dbReference type="AlphaFoldDB" id="A0AAE5CDV4"/>
<keyword evidence="12 17" id="KW-0456">Lyase</keyword>
<evidence type="ECO:0000256" key="18">
    <source>
        <dbReference type="HAMAP-Rule" id="MF_01966"/>
    </source>
</evidence>
<name>A0AAE5CDV4_9BACT</name>
<feature type="binding site" evidence="18">
    <location>
        <position position="66"/>
    </location>
    <ligand>
        <name>K(+)</name>
        <dbReference type="ChEBI" id="CHEBI:29103"/>
    </ligand>
</feature>
<feature type="binding site" evidence="18">
    <location>
        <begin position="65"/>
        <end position="69"/>
    </location>
    <ligand>
        <name>(6S)-NADPHX</name>
        <dbReference type="ChEBI" id="CHEBI:64076"/>
    </ligand>
</feature>
<gene>
    <name evidence="17" type="primary">nnrD</name>
    <name evidence="18" type="synonym">nnrE</name>
    <name evidence="22" type="ORF">GWO12_16025</name>
</gene>
<keyword evidence="11 18" id="KW-0413">Isomerase</keyword>
<dbReference type="Pfam" id="PF01256">
    <property type="entry name" value="Carb_kinase"/>
    <property type="match status" value="1"/>
</dbReference>
<comment type="catalytic activity">
    <reaction evidence="2 18 19">
        <text>(6R)-NADPHX = (6S)-NADPHX</text>
        <dbReference type="Rhea" id="RHEA:32227"/>
        <dbReference type="ChEBI" id="CHEBI:64076"/>
        <dbReference type="ChEBI" id="CHEBI:64077"/>
        <dbReference type="EC" id="5.1.99.6"/>
    </reaction>
</comment>
<dbReference type="GO" id="GO:0052856">
    <property type="term" value="F:NAD(P)HX epimerase activity"/>
    <property type="evidence" value="ECO:0007669"/>
    <property type="project" value="UniProtKB-UniRule"/>
</dbReference>
<dbReference type="Proteomes" id="UP000702544">
    <property type="component" value="Unassembled WGS sequence"/>
</dbReference>
<dbReference type="HAMAP" id="MF_01965">
    <property type="entry name" value="NADHX_dehydratase"/>
    <property type="match status" value="1"/>
</dbReference>
<dbReference type="CDD" id="cd01171">
    <property type="entry name" value="YXKO-related"/>
    <property type="match status" value="1"/>
</dbReference>
<keyword evidence="7 17" id="KW-0067">ATP-binding</keyword>
<evidence type="ECO:0000256" key="10">
    <source>
        <dbReference type="ARBA" id="ARBA00023027"/>
    </source>
</evidence>
<dbReference type="GO" id="GO:0005524">
    <property type="term" value="F:ATP binding"/>
    <property type="evidence" value="ECO:0007669"/>
    <property type="project" value="UniProtKB-UniRule"/>
</dbReference>
<feature type="domain" description="YjeF N-terminal" evidence="21">
    <location>
        <begin position="18"/>
        <end position="215"/>
    </location>
</feature>
<proteinExistence type="inferred from homology"/>
<feature type="binding site" evidence="18">
    <location>
        <begin position="129"/>
        <end position="135"/>
    </location>
    <ligand>
        <name>(6S)-NADPHX</name>
        <dbReference type="ChEBI" id="CHEBI:64076"/>
    </ligand>
</feature>
<comment type="caution">
    <text evidence="22">The sequence shown here is derived from an EMBL/GenBank/DDBJ whole genome shotgun (WGS) entry which is preliminary data.</text>
</comment>
<dbReference type="PROSITE" id="PS51385">
    <property type="entry name" value="YJEF_N"/>
    <property type="match status" value="1"/>
</dbReference>
<comment type="subunit">
    <text evidence="17">Homotetramer.</text>
</comment>
<evidence type="ECO:0000256" key="2">
    <source>
        <dbReference type="ARBA" id="ARBA00000909"/>
    </source>
</evidence>
<dbReference type="GO" id="GO:0110051">
    <property type="term" value="P:metabolite repair"/>
    <property type="evidence" value="ECO:0007669"/>
    <property type="project" value="TreeGrafter"/>
</dbReference>
<comment type="cofactor">
    <cofactor evidence="18 19">
        <name>K(+)</name>
        <dbReference type="ChEBI" id="CHEBI:29103"/>
    </cofactor>
    <text evidence="18 19">Binds 1 potassium ion per subunit.</text>
</comment>
<sequence length="513" mass="53107">MSDLYGVERLPLPRAQEMADIDRRAREEHGIPERLLMESAGRAIAMVVQALYPEGTVAAAVGSGHNGADAYIALRALKSWGREVRAIQAGSQPPDRALAHRWDLPVEPVEGSAEAVFCTADVILDGLLGTGTAGAPHERATQMIEAMNGSRAARVAVDGPSGIDFSTGAVPGACFRADVTVTLGYPKVGLLFQPARSRCGRIIAAEIGFQPVADDEVSAFVLTPDWARAFRPRRAPDAHKGDAGYLLIAAGRSGMSGAAVLAARGALAMGAGIVRIASDSANRRICQTAVPEAIFVDIDDDGAMAEAGEWAHAVVVGPGFGRDKRAQLRLDRVFETTGALPTLIDADGLNMFAGRSDALAQLAKSRPVAITPHPGEMARLLGVNTEGIVRDPVAVAASAAQQLRAAVLLKGAPSVVALSHEPVLVSAATSSAAASGGSGDVLSGACGAMLAARMPRREALGVALFYCARAAMLGPPIGRSSLEVVSDLPAALETPGAETPILPFVVFDQPPPR</sequence>
<dbReference type="InterPro" id="IPR000631">
    <property type="entry name" value="CARKD"/>
</dbReference>
<feature type="domain" description="YjeF C-terminal" evidence="20">
    <location>
        <begin position="223"/>
        <end position="513"/>
    </location>
</feature>
<evidence type="ECO:0000256" key="6">
    <source>
        <dbReference type="ARBA" id="ARBA00022741"/>
    </source>
</evidence>
<feature type="binding site" evidence="18">
    <location>
        <position position="158"/>
    </location>
    <ligand>
        <name>(6S)-NADPHX</name>
        <dbReference type="ChEBI" id="CHEBI:64076"/>
    </ligand>
</feature>
<comment type="similarity">
    <text evidence="4 19">In the C-terminal section; belongs to the NnrD/CARKD family.</text>
</comment>
<comment type="function">
    <text evidence="14 19">Bifunctional enzyme that catalyzes the epimerization of the S- and R-forms of NAD(P)HX and the dehydration of the S-form of NAD(P)HX at the expense of ADP, which is converted to AMP. This allows the repair of both epimers of NAD(P)HX, a damaged form of NAD(P)H that is a result of enzymatic or heat-dependent hydration.</text>
</comment>
<dbReference type="EC" id="4.2.1.136" evidence="19"/>
<comment type="catalytic activity">
    <reaction evidence="1 18 19">
        <text>(6R)-NADHX = (6S)-NADHX</text>
        <dbReference type="Rhea" id="RHEA:32215"/>
        <dbReference type="ChEBI" id="CHEBI:64074"/>
        <dbReference type="ChEBI" id="CHEBI:64075"/>
        <dbReference type="EC" id="5.1.99.6"/>
    </reaction>
</comment>
<reference evidence="22 23" key="1">
    <citation type="submission" date="2020-01" db="EMBL/GenBank/DDBJ databases">
        <title>Genomes assembled from Gulf of Kutch pelagic sediment metagenomes.</title>
        <authorList>
            <person name="Chandrashekar M."/>
            <person name="Mahajan M.S."/>
            <person name="Dave K.J."/>
            <person name="Vatsa P."/>
            <person name="Nathani N.M."/>
        </authorList>
    </citation>
    <scope>NUCLEOTIDE SEQUENCE [LARGE SCALE GENOMIC DNA]</scope>
    <source>
        <strain evidence="22">KS3-K002</strain>
    </source>
</reference>